<protein>
    <submittedName>
        <fullName evidence="5">Related to butanol dehydrogenase</fullName>
    </submittedName>
</protein>
<organism evidence="5 6">
    <name type="scientific">Desulfotalea psychrophila (strain LSv54 / DSM 12343)</name>
    <dbReference type="NCBI Taxonomy" id="177439"/>
    <lineage>
        <taxon>Bacteria</taxon>
        <taxon>Pseudomonadati</taxon>
        <taxon>Thermodesulfobacteriota</taxon>
        <taxon>Desulfobulbia</taxon>
        <taxon>Desulfobulbales</taxon>
        <taxon>Desulfocapsaceae</taxon>
        <taxon>Desulfotalea</taxon>
    </lineage>
</organism>
<proteinExistence type="inferred from homology"/>
<dbReference type="KEGG" id="dps:DP1379"/>
<dbReference type="GO" id="GO:0008106">
    <property type="term" value="F:alcohol dehydrogenase (NADP+) activity"/>
    <property type="evidence" value="ECO:0007669"/>
    <property type="project" value="TreeGrafter"/>
</dbReference>
<dbReference type="eggNOG" id="COG1979">
    <property type="taxonomic scope" value="Bacteria"/>
</dbReference>
<sequence>MAFFFKSREIRKGKMLDFNFRNPTNILFGRGKIATINEHISPGSRVLILYGGGSVRANGTLAQATAALAGYTLFEFSGIEPNPSYETLMKAVELVQDESIDFLLAVGGGSVIDGTKFVAAAALFEGEPWSILLDRGASIERALPMGTVLTLPATGSEMNRGAVVTRRALQAKLVFHSSHVFPQFSVLDPEKTYSLPLKQISNGVVDAYVHVMEQYLTYPVNAMVQDRFAEGLLLTLLEVGPRALADPEDYDLRANLMWSATMGLNGLIGAGVPQDWATHMIGHELTAAHGLDHAQTLAIILPSLLTVCQEDKWAKLLQYAERVWGLKGGGEETRIEAAIALTRKFFEQMRIKTHLSDYGIGEESIPRLLQQLETHGMVALGERQSVTLDVSKKILEMSL</sequence>
<dbReference type="InterPro" id="IPR001670">
    <property type="entry name" value="ADH_Fe/GldA"/>
</dbReference>
<gene>
    <name evidence="5" type="ordered locus">DP1379</name>
</gene>
<dbReference type="Gene3D" id="3.40.50.1970">
    <property type="match status" value="1"/>
</dbReference>
<reference evidence="6" key="1">
    <citation type="journal article" date="2004" name="Environ. Microbiol.">
        <title>The genome of Desulfotalea psychrophila, a sulfate-reducing bacterium from permanently cold Arctic sediments.</title>
        <authorList>
            <person name="Rabus R."/>
            <person name="Ruepp A."/>
            <person name="Frickey T."/>
            <person name="Rattei T."/>
            <person name="Fartmann B."/>
            <person name="Stark M."/>
            <person name="Bauer M."/>
            <person name="Zibat A."/>
            <person name="Lombardot T."/>
            <person name="Becker I."/>
            <person name="Amann J."/>
            <person name="Gellner K."/>
            <person name="Teeling H."/>
            <person name="Leuschner W.D."/>
            <person name="Gloeckner F.-O."/>
            <person name="Lupas A.N."/>
            <person name="Amann R."/>
            <person name="Klenk H.-P."/>
        </authorList>
    </citation>
    <scope>NUCLEOTIDE SEQUENCE [LARGE SCALE GENOMIC DNA]</scope>
    <source>
        <strain evidence="6">DSM 12343 / LSv54</strain>
    </source>
</reference>
<evidence type="ECO:0000256" key="2">
    <source>
        <dbReference type="ARBA" id="ARBA00023002"/>
    </source>
</evidence>
<keyword evidence="6" id="KW-1185">Reference proteome</keyword>
<dbReference type="GO" id="GO:1990002">
    <property type="term" value="F:methylglyoxal reductase (NADPH) (acetol producing) activity"/>
    <property type="evidence" value="ECO:0007669"/>
    <property type="project" value="TreeGrafter"/>
</dbReference>
<feature type="domain" description="Fe-containing alcohol dehydrogenase-like C-terminal" evidence="4">
    <location>
        <begin position="203"/>
        <end position="370"/>
    </location>
</feature>
<dbReference type="EMBL" id="CR522870">
    <property type="protein sequence ID" value="CAG36108.1"/>
    <property type="molecule type" value="Genomic_DNA"/>
</dbReference>
<dbReference type="PANTHER" id="PTHR43633:SF1">
    <property type="entry name" value="ALCOHOL DEHYDROGENASE YQHD"/>
    <property type="match status" value="1"/>
</dbReference>
<dbReference type="SUPFAM" id="SSF56796">
    <property type="entry name" value="Dehydroquinate synthase-like"/>
    <property type="match status" value="1"/>
</dbReference>
<evidence type="ECO:0000313" key="6">
    <source>
        <dbReference type="Proteomes" id="UP000000602"/>
    </source>
</evidence>
<evidence type="ECO:0000259" key="4">
    <source>
        <dbReference type="Pfam" id="PF25137"/>
    </source>
</evidence>
<feature type="domain" description="Alcohol dehydrogenase iron-type/glycerol dehydrogenase GldA" evidence="3">
    <location>
        <begin position="23"/>
        <end position="189"/>
    </location>
</feature>
<dbReference type="AlphaFoldDB" id="Q6ANG6"/>
<dbReference type="STRING" id="177439.DP1379"/>
<dbReference type="GO" id="GO:0046872">
    <property type="term" value="F:metal ion binding"/>
    <property type="evidence" value="ECO:0007669"/>
    <property type="project" value="InterPro"/>
</dbReference>
<dbReference type="HOGENOM" id="CLU_007207_0_4_7"/>
<dbReference type="InterPro" id="IPR056798">
    <property type="entry name" value="ADH_Fe_C"/>
</dbReference>
<dbReference type="InterPro" id="IPR044731">
    <property type="entry name" value="BDH-like"/>
</dbReference>
<dbReference type="Pfam" id="PF00465">
    <property type="entry name" value="Fe-ADH"/>
    <property type="match status" value="1"/>
</dbReference>
<evidence type="ECO:0000256" key="1">
    <source>
        <dbReference type="ARBA" id="ARBA00007358"/>
    </source>
</evidence>
<dbReference type="InterPro" id="IPR018211">
    <property type="entry name" value="ADH_Fe_CS"/>
</dbReference>
<dbReference type="Pfam" id="PF25137">
    <property type="entry name" value="ADH_Fe_C"/>
    <property type="match status" value="1"/>
</dbReference>
<evidence type="ECO:0000259" key="3">
    <source>
        <dbReference type="Pfam" id="PF00465"/>
    </source>
</evidence>
<dbReference type="Proteomes" id="UP000000602">
    <property type="component" value="Chromosome"/>
</dbReference>
<accession>Q6ANG6</accession>
<evidence type="ECO:0000313" key="5">
    <source>
        <dbReference type="EMBL" id="CAG36108.1"/>
    </source>
</evidence>
<name>Q6ANG6_DESPS</name>
<dbReference type="FunFam" id="1.20.1090.10:FF:000005">
    <property type="entry name" value="Alcohol dehydrogenase YqhD"/>
    <property type="match status" value="1"/>
</dbReference>
<dbReference type="Gene3D" id="1.20.1090.10">
    <property type="entry name" value="Dehydroquinate synthase-like - alpha domain"/>
    <property type="match status" value="1"/>
</dbReference>
<keyword evidence="2" id="KW-0560">Oxidoreductase</keyword>
<dbReference type="CDD" id="cd08187">
    <property type="entry name" value="BDH"/>
    <property type="match status" value="1"/>
</dbReference>
<dbReference type="GO" id="GO:1990362">
    <property type="term" value="F:butanol dehydrogenase (NAD+) activity"/>
    <property type="evidence" value="ECO:0007669"/>
    <property type="project" value="InterPro"/>
</dbReference>
<comment type="similarity">
    <text evidence="1">Belongs to the iron-containing alcohol dehydrogenase family.</text>
</comment>
<dbReference type="PROSITE" id="PS00060">
    <property type="entry name" value="ADH_IRON_2"/>
    <property type="match status" value="1"/>
</dbReference>
<dbReference type="GO" id="GO:0005829">
    <property type="term" value="C:cytosol"/>
    <property type="evidence" value="ECO:0007669"/>
    <property type="project" value="TreeGrafter"/>
</dbReference>
<dbReference type="PANTHER" id="PTHR43633">
    <property type="entry name" value="ALCOHOL DEHYDROGENASE YQHD"/>
    <property type="match status" value="1"/>
</dbReference>
<dbReference type="FunFam" id="3.40.50.1970:FF:000003">
    <property type="entry name" value="Alcohol dehydrogenase, iron-containing"/>
    <property type="match status" value="1"/>
</dbReference>